<feature type="transmembrane region" description="Helical" evidence="17">
    <location>
        <begin position="118"/>
        <end position="137"/>
    </location>
</feature>
<dbReference type="RefSeq" id="WP_008859247.1">
    <property type="nucleotide sequence ID" value="NZ_JH591187.1"/>
</dbReference>
<dbReference type="Gene3D" id="3.30.980.40">
    <property type="match status" value="1"/>
</dbReference>
<evidence type="ECO:0000256" key="1">
    <source>
        <dbReference type="ARBA" id="ARBA00004651"/>
    </source>
</evidence>
<keyword evidence="3" id="KW-1003">Cell membrane</keyword>
<evidence type="ECO:0000256" key="8">
    <source>
        <dbReference type="ARBA" id="ARBA00022840"/>
    </source>
</evidence>
<comment type="subunit">
    <text evidence="14">Homohexamer. Forms a ring that surrounds DNA.</text>
</comment>
<comment type="subcellular location">
    <subcellularLocation>
        <location evidence="1">Cell membrane</location>
        <topology evidence="1">Multi-pass membrane protein</topology>
    </subcellularLocation>
</comment>
<evidence type="ECO:0000256" key="6">
    <source>
        <dbReference type="ARBA" id="ARBA00022741"/>
    </source>
</evidence>
<dbReference type="InterPro" id="IPR036390">
    <property type="entry name" value="WH_DNA-bd_sf"/>
</dbReference>
<keyword evidence="12" id="KW-0131">Cell cycle</keyword>
<dbReference type="Pfam" id="PF01580">
    <property type="entry name" value="FtsK_SpoIIIE"/>
    <property type="match status" value="1"/>
</dbReference>
<organism evidence="19 20">
    <name type="scientific">Dialister succinatiphilus YIT 11850</name>
    <dbReference type="NCBI Taxonomy" id="742743"/>
    <lineage>
        <taxon>Bacteria</taxon>
        <taxon>Bacillati</taxon>
        <taxon>Bacillota</taxon>
        <taxon>Negativicutes</taxon>
        <taxon>Veillonellales</taxon>
        <taxon>Veillonellaceae</taxon>
        <taxon>Dialister</taxon>
    </lineage>
</organism>
<dbReference type="InterPro" id="IPR036388">
    <property type="entry name" value="WH-like_DNA-bd_sf"/>
</dbReference>
<evidence type="ECO:0000256" key="3">
    <source>
        <dbReference type="ARBA" id="ARBA00022475"/>
    </source>
</evidence>
<keyword evidence="6 15" id="KW-0547">Nucleotide-binding</keyword>
<reference evidence="19 20" key="1">
    <citation type="submission" date="2011-11" db="EMBL/GenBank/DDBJ databases">
        <title>The Genome Sequence of Dialister succinatiphilus YIT 11850.</title>
        <authorList>
            <consortium name="The Broad Institute Genome Sequencing Platform"/>
            <person name="Earl A."/>
            <person name="Ward D."/>
            <person name="Feldgarden M."/>
            <person name="Gevers D."/>
            <person name="Morotomi M."/>
            <person name="Young S.K."/>
            <person name="Zeng Q."/>
            <person name="Gargeya S."/>
            <person name="Fitzgerald M."/>
            <person name="Haas B."/>
            <person name="Abouelleil A."/>
            <person name="Alvarado L."/>
            <person name="Arachchi H.M."/>
            <person name="Berlin A."/>
            <person name="Brown A."/>
            <person name="Chapman S.B."/>
            <person name="Dunbar C."/>
            <person name="Gearin G."/>
            <person name="Goldberg J."/>
            <person name="Griggs A."/>
            <person name="Gujja S."/>
            <person name="Heiman D."/>
            <person name="Howarth C."/>
            <person name="Lui A."/>
            <person name="MacDonald P.J.P."/>
            <person name="Montmayeur A."/>
            <person name="Murphy C."/>
            <person name="Neiman D."/>
            <person name="Pearson M."/>
            <person name="Priest M."/>
            <person name="Roberts A."/>
            <person name="Saif S."/>
            <person name="Shea T."/>
            <person name="Sisk P."/>
            <person name="Stolte C."/>
            <person name="Sykes S."/>
            <person name="Wortman J."/>
            <person name="Nusbaum C."/>
            <person name="Birren B."/>
        </authorList>
    </citation>
    <scope>NUCLEOTIDE SEQUENCE [LARGE SCALE GENOMIC DNA]</scope>
    <source>
        <strain evidence="19 20">YIT 11850</strain>
    </source>
</reference>
<evidence type="ECO:0000313" key="19">
    <source>
        <dbReference type="EMBL" id="EHO63318.1"/>
    </source>
</evidence>
<dbReference type="InterPro" id="IPR050206">
    <property type="entry name" value="FtsK/SpoIIIE/SftA"/>
</dbReference>
<dbReference type="EMBL" id="ADLT01000017">
    <property type="protein sequence ID" value="EHO63318.1"/>
    <property type="molecule type" value="Genomic_DNA"/>
</dbReference>
<dbReference type="Proteomes" id="UP000003277">
    <property type="component" value="Unassembled WGS sequence"/>
</dbReference>
<dbReference type="GO" id="GO:0003677">
    <property type="term" value="F:DNA binding"/>
    <property type="evidence" value="ECO:0007669"/>
    <property type="project" value="UniProtKB-KW"/>
</dbReference>
<keyword evidence="5 17" id="KW-0812">Transmembrane</keyword>
<gene>
    <name evidence="19" type="ORF">HMPREF9453_00743</name>
</gene>
<dbReference type="Gene3D" id="1.10.10.10">
    <property type="entry name" value="Winged helix-like DNA-binding domain superfamily/Winged helix DNA-binding domain"/>
    <property type="match status" value="1"/>
</dbReference>
<dbReference type="InterPro" id="IPR027417">
    <property type="entry name" value="P-loop_NTPase"/>
</dbReference>
<dbReference type="Pfam" id="PF09397">
    <property type="entry name" value="FtsK_gamma"/>
    <property type="match status" value="1"/>
</dbReference>
<evidence type="ECO:0000256" key="10">
    <source>
        <dbReference type="ARBA" id="ARBA00023125"/>
    </source>
</evidence>
<dbReference type="SMART" id="SM00382">
    <property type="entry name" value="AAA"/>
    <property type="match status" value="1"/>
</dbReference>
<evidence type="ECO:0000256" key="15">
    <source>
        <dbReference type="PROSITE-ProRule" id="PRU00289"/>
    </source>
</evidence>
<feature type="transmembrane region" description="Helical" evidence="17">
    <location>
        <begin position="144"/>
        <end position="162"/>
    </location>
</feature>
<dbReference type="eggNOG" id="COG1674">
    <property type="taxonomic scope" value="Bacteria"/>
</dbReference>
<dbReference type="AlphaFoldDB" id="H1CZF0"/>
<feature type="compositionally biased region" description="Low complexity" evidence="16">
    <location>
        <begin position="309"/>
        <end position="322"/>
    </location>
</feature>
<dbReference type="CDD" id="cd01127">
    <property type="entry name" value="TrwB_TraG_TraD_VirD4"/>
    <property type="match status" value="1"/>
</dbReference>
<evidence type="ECO:0000313" key="20">
    <source>
        <dbReference type="Proteomes" id="UP000003277"/>
    </source>
</evidence>
<feature type="region of interest" description="Disordered" evidence="16">
    <location>
        <begin position="222"/>
        <end position="329"/>
    </location>
</feature>
<evidence type="ECO:0000256" key="9">
    <source>
        <dbReference type="ARBA" id="ARBA00022989"/>
    </source>
</evidence>
<dbReference type="Pfam" id="PF17854">
    <property type="entry name" value="FtsK_alpha"/>
    <property type="match status" value="1"/>
</dbReference>
<evidence type="ECO:0000256" key="2">
    <source>
        <dbReference type="ARBA" id="ARBA00006474"/>
    </source>
</evidence>
<evidence type="ECO:0000259" key="18">
    <source>
        <dbReference type="PROSITE" id="PS50901"/>
    </source>
</evidence>
<dbReference type="PANTHER" id="PTHR22683">
    <property type="entry name" value="SPORULATION PROTEIN RELATED"/>
    <property type="match status" value="1"/>
</dbReference>
<feature type="domain" description="FtsK" evidence="18">
    <location>
        <begin position="469"/>
        <end position="656"/>
    </location>
</feature>
<feature type="region of interest" description="Disordered" evidence="16">
    <location>
        <begin position="810"/>
        <end position="836"/>
    </location>
</feature>
<comment type="function">
    <text evidence="13">Essential cell division protein that coordinates cell division and chromosome segregation. The N-terminus is involved in assembly of the cell-division machinery. The C-terminus functions as a DNA motor that moves dsDNA in an ATP-dependent manner towards the dif recombination site, which is located within the replication terminus region. Required for activation of the Xer recombinase, allowing activation of chromosome unlinking by recombination.</text>
</comment>
<evidence type="ECO:0000256" key="17">
    <source>
        <dbReference type="SAM" id="Phobius"/>
    </source>
</evidence>
<feature type="binding site" evidence="15">
    <location>
        <begin position="486"/>
        <end position="493"/>
    </location>
    <ligand>
        <name>ATP</name>
        <dbReference type="ChEBI" id="CHEBI:30616"/>
    </ligand>
</feature>
<evidence type="ECO:0000256" key="14">
    <source>
        <dbReference type="ARBA" id="ARBA00025923"/>
    </source>
</evidence>
<dbReference type="GO" id="GO:0005524">
    <property type="term" value="F:ATP binding"/>
    <property type="evidence" value="ECO:0007669"/>
    <property type="project" value="UniProtKB-UniRule"/>
</dbReference>
<evidence type="ECO:0000256" key="12">
    <source>
        <dbReference type="ARBA" id="ARBA00023306"/>
    </source>
</evidence>
<keyword evidence="8 15" id="KW-0067">ATP-binding</keyword>
<dbReference type="SUPFAM" id="SSF46785">
    <property type="entry name" value="Winged helix' DNA-binding domain"/>
    <property type="match status" value="1"/>
</dbReference>
<dbReference type="InterPro" id="IPR003593">
    <property type="entry name" value="AAA+_ATPase"/>
</dbReference>
<dbReference type="STRING" id="742743.HMPREF9453_00743"/>
<dbReference type="InterPro" id="IPR025199">
    <property type="entry name" value="FtsK_4TM"/>
</dbReference>
<keyword evidence="10" id="KW-0238">DNA-binding</keyword>
<dbReference type="PATRIC" id="fig|742743.3.peg.752"/>
<dbReference type="PANTHER" id="PTHR22683:SF41">
    <property type="entry name" value="DNA TRANSLOCASE FTSK"/>
    <property type="match status" value="1"/>
</dbReference>
<dbReference type="GO" id="GO:0005886">
    <property type="term" value="C:plasma membrane"/>
    <property type="evidence" value="ECO:0007669"/>
    <property type="project" value="UniProtKB-SubCell"/>
</dbReference>
<evidence type="ECO:0000256" key="13">
    <source>
        <dbReference type="ARBA" id="ARBA00024986"/>
    </source>
</evidence>
<feature type="transmembrane region" description="Helical" evidence="17">
    <location>
        <begin position="21"/>
        <end position="41"/>
    </location>
</feature>
<keyword evidence="20" id="KW-1185">Reference proteome</keyword>
<keyword evidence="11 17" id="KW-0472">Membrane</keyword>
<dbReference type="GO" id="GO:0051301">
    <property type="term" value="P:cell division"/>
    <property type="evidence" value="ECO:0007669"/>
    <property type="project" value="UniProtKB-KW"/>
</dbReference>
<sequence>MKKKTTSARRRTHDGSKNYEISGIVIFCFGIFAFISLFGGGTGIMGKWVSDGIHFLFGLAAPAAALFLVLFGARYALASRGISMSRRNVLLAVLCVLFLCLVHHYYVPKGREMEISEILSYGGIIGGSLTSFFHLALGEIGTTILLLGFMVVDVLLLTHWSLSRGAEKVGTKAQKIGEKTGERLGGMAQKIRDKKAALDAARSAARLEELKDKPTEFIFKKKKKEEPEVEEVTEEALPQDPTLLEEAASEKPQEEAVEEGAVKETPPDTMKEEEREPADEEMMPPPVPLAESEEPEEEEMEKENETPSEETPSSPTAEEGTPSRPPVTGIVKKEYKFPPLSLLHTDHAKGESQSDVAKNASIIESTLKSFGVMARVIHASVGPTVTRFELRPEVGVRVSRIEGLSNELAMALAATHIRIEAPIPGKSAVGIEIPNSRSASVPLRDVLDSSEFKNGKGHILVALGKDITGKPVVTDLSKMPHLLIAGSTGSGKSVCINSIITSIIYHSRPEDVKLMLIDPKVVELSVYNGIPHLRTEVITNMKKAEGALNWAVREMEARYQLFAGARVRNIEGYNKQNPDKKMPYILIIVDEFADLMNVAAKEVEVLIQRLTQKARAAGIHLILATQRPSADVITGVIKSNIPSRIAFMVESALNSRIILDEGGAETLLGKGDMLFKQAGALTTVRIQGAFISDEEVETVVDYVRKECMEQEKAPVTYEPIDLSVPEKNENTGAEEEEEQDSLLEEAAEWVLDTKRASVSALQRRFRIGYTRAGRLMDSMERLGIVGPAEGAKPRDILMDKLKAQDLFEQMKNGGPAEPQKAETEEGGVRAGGESAG</sequence>
<dbReference type="GO" id="GO:0007059">
    <property type="term" value="P:chromosome segregation"/>
    <property type="evidence" value="ECO:0007669"/>
    <property type="project" value="UniProtKB-KW"/>
</dbReference>
<dbReference type="HOGENOM" id="CLU_001981_9_7_9"/>
<proteinExistence type="inferred from homology"/>
<keyword evidence="9 17" id="KW-1133">Transmembrane helix</keyword>
<evidence type="ECO:0000256" key="16">
    <source>
        <dbReference type="SAM" id="MobiDB-lite"/>
    </source>
</evidence>
<dbReference type="InterPro" id="IPR018541">
    <property type="entry name" value="Ftsk_gamma"/>
</dbReference>
<keyword evidence="7" id="KW-0159">Chromosome partition</keyword>
<evidence type="ECO:0000256" key="4">
    <source>
        <dbReference type="ARBA" id="ARBA00022618"/>
    </source>
</evidence>
<dbReference type="InterPro" id="IPR041027">
    <property type="entry name" value="FtsK_alpha"/>
</dbReference>
<feature type="compositionally biased region" description="Acidic residues" evidence="16">
    <location>
        <begin position="291"/>
        <end position="308"/>
    </location>
</feature>
<dbReference type="Gene3D" id="3.40.50.300">
    <property type="entry name" value="P-loop containing nucleotide triphosphate hydrolases"/>
    <property type="match status" value="1"/>
</dbReference>
<feature type="compositionally biased region" description="Basic and acidic residues" evidence="16">
    <location>
        <begin position="248"/>
        <end position="274"/>
    </location>
</feature>
<comment type="similarity">
    <text evidence="2">Belongs to the FtsK/SpoIIIE/SftA family.</text>
</comment>
<dbReference type="SUPFAM" id="SSF52540">
    <property type="entry name" value="P-loop containing nucleoside triphosphate hydrolases"/>
    <property type="match status" value="1"/>
</dbReference>
<feature type="transmembrane region" description="Helical" evidence="17">
    <location>
        <begin position="53"/>
        <end position="77"/>
    </location>
</feature>
<feature type="transmembrane region" description="Helical" evidence="17">
    <location>
        <begin position="89"/>
        <end position="106"/>
    </location>
</feature>
<comment type="caution">
    <text evidence="19">The sequence shown here is derived from an EMBL/GenBank/DDBJ whole genome shotgun (WGS) entry which is preliminary data.</text>
</comment>
<evidence type="ECO:0000256" key="11">
    <source>
        <dbReference type="ARBA" id="ARBA00023136"/>
    </source>
</evidence>
<accession>H1CZF0</accession>
<dbReference type="Pfam" id="PF13491">
    <property type="entry name" value="FtsK_4TM"/>
    <property type="match status" value="1"/>
</dbReference>
<dbReference type="SMART" id="SM00843">
    <property type="entry name" value="Ftsk_gamma"/>
    <property type="match status" value="1"/>
</dbReference>
<evidence type="ECO:0000256" key="7">
    <source>
        <dbReference type="ARBA" id="ARBA00022829"/>
    </source>
</evidence>
<keyword evidence="4" id="KW-0132">Cell division</keyword>
<name>H1CZF0_9FIRM</name>
<protein>
    <recommendedName>
        <fullName evidence="18">FtsK domain-containing protein</fullName>
    </recommendedName>
</protein>
<dbReference type="OrthoDB" id="9807790at2"/>
<dbReference type="PROSITE" id="PS50901">
    <property type="entry name" value="FTSK"/>
    <property type="match status" value="1"/>
</dbReference>
<dbReference type="InterPro" id="IPR002543">
    <property type="entry name" value="FtsK_dom"/>
</dbReference>
<evidence type="ECO:0000256" key="5">
    <source>
        <dbReference type="ARBA" id="ARBA00022692"/>
    </source>
</evidence>